<dbReference type="SUPFAM" id="SSF48371">
    <property type="entry name" value="ARM repeat"/>
    <property type="match status" value="1"/>
</dbReference>
<feature type="transmembrane region" description="Helical" evidence="9">
    <location>
        <begin position="261"/>
        <end position="281"/>
    </location>
</feature>
<evidence type="ECO:0000256" key="3">
    <source>
        <dbReference type="ARBA" id="ARBA00022448"/>
    </source>
</evidence>
<keyword evidence="3 9" id="KW-0813">Transport</keyword>
<dbReference type="PANTHER" id="PTHR31187:SF1">
    <property type="entry name" value="ADP,ATP CARRIER PROTEIN 1"/>
    <property type="match status" value="1"/>
</dbReference>
<dbReference type="InterPro" id="IPR011989">
    <property type="entry name" value="ARM-like"/>
</dbReference>
<protein>
    <recommendedName>
        <fullName evidence="9">ADP,ATP carrier protein</fullName>
    </recommendedName>
</protein>
<dbReference type="InterPro" id="IPR004667">
    <property type="entry name" value="ADP_ATP_car_bac_type"/>
</dbReference>
<feature type="transmembrane region" description="Helical" evidence="9">
    <location>
        <begin position="42"/>
        <end position="66"/>
    </location>
</feature>
<dbReference type="EMBL" id="JABFRW010000045">
    <property type="protein sequence ID" value="NOT33390.1"/>
    <property type="molecule type" value="Genomic_DNA"/>
</dbReference>
<comment type="subcellular location">
    <subcellularLocation>
        <location evidence="1 9">Membrane</location>
        <topology evidence="1 9">Multi-pass membrane protein</topology>
    </subcellularLocation>
</comment>
<evidence type="ECO:0000313" key="11">
    <source>
        <dbReference type="Proteomes" id="UP000580839"/>
    </source>
</evidence>
<evidence type="ECO:0000256" key="7">
    <source>
        <dbReference type="ARBA" id="ARBA00022989"/>
    </source>
</evidence>
<proteinExistence type="inferred from homology"/>
<dbReference type="InterPro" id="IPR036259">
    <property type="entry name" value="MFS_trans_sf"/>
</dbReference>
<gene>
    <name evidence="10" type="ORF">HOP12_04380</name>
</gene>
<sequence length="904" mass="98727">MIAVIARHLKLEPDEARRAISLAVVLGAFTASYTLTKTARDALFLAQLPVTVLPYVYLAIGVLALVTTQLHARLTRRFSAPGSLVAIGLVSAASLGVFAAVVPLRVSWLPIALYMWVNLYGIVLMAQFWIFANSISHTREAKRTFGIVGLGGIVGGLVGGALAAPLAQMTALASLLATAGILIALATPLVLATRCHAAVEAPLPTDAGPETLPLQHPYVRWLALAALCSVVVGGVVDYQFKVELQQRFDDPQQIATFLGQFYMFANLAAIGLQLFLTRWLIERAGAGWSATLLPFGLVAGATGVLFAPGVFSSTLTRAWDHIARMSVNRSATELFYFPLEPGMRRRAKALIDAGLERLGDAFAGLLILAVTFAAGGGLRVMAIAILAVGVVWVIAWLGVRSGYVRELGRNLRRNNLELRREPVSLREATLLAEMTNLLSHPLGRVVTQAIELLLETAPESIEAYLGGLLEHDSPEVRARALSLVRERRLATWSGRVSALMTDPDGEVRVQALAAHCALEGGDPFEPMEPFLESLDPQLRRAAVNCLAEFAPAPFEARLTERLTRVLREGVRSDRIAVAEALGRHPGPSAVHELLGQLLRDDDREVRRTALVSAGRVGRRVDVPLLIEALATREFREAAHRGLIAMGERVVGTLGDYLTDSSVSLELRQIIPRVLGDIPTQESVNAMFRVREPEDTRLDYRLLKAENRLRAAKAPVQFPRALVTEDIQRDVRQFLFALAHYRVCPIGVGRDAERLLAIVLNERMEQALNRVFRRLALIYPAQNALAAYHGILSEQSRARGDALEYLENALAPEHRALVLPLVDDSGDAGRLALARTRYGFAIDSFEQSLKQILELGDPWLKAVALHVVGKRQHRDLLGDVERNLSALDTRVRETATWAQLALLGG</sequence>
<reference evidence="10 11" key="1">
    <citation type="submission" date="2020-04" db="EMBL/GenBank/DDBJ databases">
        <title>Metagenomic profiling of ammonia- and methane-oxidizing microorganisms in a Dutch drinking water treatment plant.</title>
        <authorList>
            <person name="Poghosyan L."/>
            <person name="Leucker S."/>
        </authorList>
    </citation>
    <scope>NUCLEOTIDE SEQUENCE [LARGE SCALE GENOMIC DNA]</scope>
    <source>
        <strain evidence="10">S-RSF-IL-03</strain>
    </source>
</reference>
<evidence type="ECO:0000313" key="10">
    <source>
        <dbReference type="EMBL" id="NOT33390.1"/>
    </source>
</evidence>
<feature type="transmembrane region" description="Helical" evidence="9">
    <location>
        <begin position="20"/>
        <end position="36"/>
    </location>
</feature>
<dbReference type="PANTHER" id="PTHR31187">
    <property type="match status" value="1"/>
</dbReference>
<dbReference type="AlphaFoldDB" id="A0A849SPS3"/>
<evidence type="ECO:0000256" key="6">
    <source>
        <dbReference type="ARBA" id="ARBA00022840"/>
    </source>
</evidence>
<evidence type="ECO:0000256" key="5">
    <source>
        <dbReference type="ARBA" id="ARBA00022741"/>
    </source>
</evidence>
<feature type="transmembrane region" description="Helical" evidence="9">
    <location>
        <begin position="293"/>
        <end position="315"/>
    </location>
</feature>
<feature type="transmembrane region" description="Helical" evidence="9">
    <location>
        <begin position="380"/>
        <end position="399"/>
    </location>
</feature>
<keyword evidence="8 9" id="KW-0472">Membrane</keyword>
<evidence type="ECO:0000256" key="2">
    <source>
        <dbReference type="ARBA" id="ARBA00007127"/>
    </source>
</evidence>
<keyword evidence="7 9" id="KW-1133">Transmembrane helix</keyword>
<organism evidence="10 11">
    <name type="scientific">Eiseniibacteriota bacterium</name>
    <dbReference type="NCBI Taxonomy" id="2212470"/>
    <lineage>
        <taxon>Bacteria</taxon>
        <taxon>Candidatus Eiseniibacteriota</taxon>
    </lineage>
</organism>
<accession>A0A849SPS3</accession>
<dbReference type="Gene3D" id="1.25.10.10">
    <property type="entry name" value="Leucine-rich Repeat Variant"/>
    <property type="match status" value="1"/>
</dbReference>
<keyword evidence="6 9" id="KW-0067">ATP-binding</keyword>
<dbReference type="SMART" id="SM00567">
    <property type="entry name" value="EZ_HEAT"/>
    <property type="match status" value="3"/>
</dbReference>
<dbReference type="GO" id="GO:0005471">
    <property type="term" value="F:ATP:ADP antiporter activity"/>
    <property type="evidence" value="ECO:0007669"/>
    <property type="project" value="InterPro"/>
</dbReference>
<dbReference type="GO" id="GO:0016020">
    <property type="term" value="C:membrane"/>
    <property type="evidence" value="ECO:0007669"/>
    <property type="project" value="UniProtKB-SubCell"/>
</dbReference>
<dbReference type="SUPFAM" id="SSF103473">
    <property type="entry name" value="MFS general substrate transporter"/>
    <property type="match status" value="1"/>
</dbReference>
<keyword evidence="5 9" id="KW-0547">Nucleotide-binding</keyword>
<dbReference type="Pfam" id="PF13646">
    <property type="entry name" value="HEAT_2"/>
    <property type="match status" value="1"/>
</dbReference>
<feature type="transmembrane region" description="Helical" evidence="9">
    <location>
        <begin position="218"/>
        <end position="240"/>
    </location>
</feature>
<evidence type="ECO:0000256" key="4">
    <source>
        <dbReference type="ARBA" id="ARBA00022692"/>
    </source>
</evidence>
<feature type="transmembrane region" description="Helical" evidence="9">
    <location>
        <begin position="108"/>
        <end position="132"/>
    </location>
</feature>
<evidence type="ECO:0000256" key="9">
    <source>
        <dbReference type="RuleBase" id="RU363121"/>
    </source>
</evidence>
<dbReference type="InterPro" id="IPR004155">
    <property type="entry name" value="PBS_lyase_HEAT"/>
</dbReference>
<comment type="caution">
    <text evidence="10">The sequence shown here is derived from an EMBL/GenBank/DDBJ whole genome shotgun (WGS) entry which is preliminary data.</text>
</comment>
<feature type="transmembrane region" description="Helical" evidence="9">
    <location>
        <begin position="144"/>
        <end position="167"/>
    </location>
</feature>
<evidence type="ECO:0000256" key="1">
    <source>
        <dbReference type="ARBA" id="ARBA00004141"/>
    </source>
</evidence>
<dbReference type="GO" id="GO:0005524">
    <property type="term" value="F:ATP binding"/>
    <property type="evidence" value="ECO:0007669"/>
    <property type="project" value="UniProtKB-KW"/>
</dbReference>
<feature type="transmembrane region" description="Helical" evidence="9">
    <location>
        <begin position="78"/>
        <end position="102"/>
    </location>
</feature>
<dbReference type="InterPro" id="IPR016024">
    <property type="entry name" value="ARM-type_fold"/>
</dbReference>
<keyword evidence="4 9" id="KW-0812">Transmembrane</keyword>
<evidence type="ECO:0000256" key="8">
    <source>
        <dbReference type="ARBA" id="ARBA00023136"/>
    </source>
</evidence>
<name>A0A849SPS3_UNCEI</name>
<dbReference type="Pfam" id="PF03219">
    <property type="entry name" value="TLC"/>
    <property type="match status" value="1"/>
</dbReference>
<dbReference type="Proteomes" id="UP000580839">
    <property type="component" value="Unassembled WGS sequence"/>
</dbReference>
<comment type="similarity">
    <text evidence="2 9">Belongs to the ADP/ATP translocase tlc family.</text>
</comment>
<feature type="transmembrane region" description="Helical" evidence="9">
    <location>
        <begin position="354"/>
        <end position="374"/>
    </location>
</feature>